<evidence type="ECO:0000313" key="1">
    <source>
        <dbReference type="EMBL" id="KGM92831.1"/>
    </source>
</evidence>
<proteinExistence type="predicted"/>
<dbReference type="SUPFAM" id="SSF50249">
    <property type="entry name" value="Nucleic acid-binding proteins"/>
    <property type="match status" value="1"/>
</dbReference>
<dbReference type="RefSeq" id="WP_018579568.1">
    <property type="nucleotide sequence ID" value="NZ_JENJ01000117.1"/>
</dbReference>
<dbReference type="OrthoDB" id="95661at2"/>
<evidence type="ECO:0000313" key="2">
    <source>
        <dbReference type="Proteomes" id="UP000030012"/>
    </source>
</evidence>
<keyword evidence="1" id="KW-0238">DNA-binding</keyword>
<dbReference type="GO" id="GO:0003677">
    <property type="term" value="F:DNA binding"/>
    <property type="evidence" value="ECO:0007669"/>
    <property type="project" value="UniProtKB-KW"/>
</dbReference>
<comment type="caution">
    <text evidence="1">The sequence shown here is derived from an EMBL/GenBank/DDBJ whole genome shotgun (WGS) entry which is preliminary data.</text>
</comment>
<reference evidence="1 2" key="1">
    <citation type="submission" date="2014-01" db="EMBL/GenBank/DDBJ databases">
        <title>Plasmidome dynamics in the species complex Clostridium novyi sensu lato converts strains of independent lineages into distinctly different pathogens.</title>
        <authorList>
            <person name="Skarin H."/>
            <person name="Segerman B."/>
        </authorList>
    </citation>
    <scope>NUCLEOTIDE SEQUENCE [LARGE SCALE GENOMIC DNA]</scope>
    <source>
        <strain evidence="1 2">4552</strain>
    </source>
</reference>
<dbReference type="Gene3D" id="2.40.50.140">
    <property type="entry name" value="Nucleic acid-binding proteins"/>
    <property type="match status" value="1"/>
</dbReference>
<dbReference type="Proteomes" id="UP000030012">
    <property type="component" value="Unassembled WGS sequence"/>
</dbReference>
<protein>
    <submittedName>
        <fullName evidence="1">Single-stranded DNA-binding protein</fullName>
    </submittedName>
</protein>
<dbReference type="EMBL" id="JENJ01000117">
    <property type="protein sequence ID" value="KGM92831.1"/>
    <property type="molecule type" value="Genomic_DNA"/>
</dbReference>
<gene>
    <name evidence="1" type="ORF">Z968_12905</name>
</gene>
<name>A0A0A0HXN5_CLONO</name>
<dbReference type="InterPro" id="IPR012340">
    <property type="entry name" value="NA-bd_OB-fold"/>
</dbReference>
<organism evidence="1 2">
    <name type="scientific">Clostridium novyi A str. 4552</name>
    <dbReference type="NCBI Taxonomy" id="1444289"/>
    <lineage>
        <taxon>Bacteria</taxon>
        <taxon>Bacillati</taxon>
        <taxon>Bacillota</taxon>
        <taxon>Clostridia</taxon>
        <taxon>Eubacteriales</taxon>
        <taxon>Clostridiaceae</taxon>
        <taxon>Clostridium</taxon>
    </lineage>
</organism>
<sequence>MADLKERDMKNVTANLVGEVKTASFDWDGETINVTNFSLVEKRNGKRHYTNCAAYGEWSEVAKKLKPGDLIHVFGYIKERRNNDKLYKNFIVKHMNKIEKENKEEK</sequence>
<accession>A0A0A0HXN5</accession>
<dbReference type="AlphaFoldDB" id="A0A0A0HXN5"/>